<dbReference type="NCBIfam" id="TIGR02644">
    <property type="entry name" value="Y_phosphoryl"/>
    <property type="match status" value="1"/>
</dbReference>
<dbReference type="InterPro" id="IPR013102">
    <property type="entry name" value="PYNP_C"/>
</dbReference>
<dbReference type="PANTHER" id="PTHR10515">
    <property type="entry name" value="THYMIDINE PHOSPHORYLASE"/>
    <property type="match status" value="1"/>
</dbReference>
<dbReference type="Gene3D" id="1.20.970.10">
    <property type="entry name" value="Transferase, Pyrimidine Nucleoside Phosphorylase, Chain C"/>
    <property type="match status" value="1"/>
</dbReference>
<evidence type="ECO:0000313" key="6">
    <source>
        <dbReference type="EMBL" id="KOX89697.1"/>
    </source>
</evidence>
<dbReference type="InterPro" id="IPR036566">
    <property type="entry name" value="PYNP-like_C_sf"/>
</dbReference>
<dbReference type="Gene3D" id="3.90.1170.30">
    <property type="entry name" value="Pyrimidine nucleoside phosphorylase-like, C-terminal domain"/>
    <property type="match status" value="1"/>
</dbReference>
<dbReference type="SUPFAM" id="SSF52418">
    <property type="entry name" value="Nucleoside phosphorylase/phosphoribosyltransferase catalytic domain"/>
    <property type="match status" value="1"/>
</dbReference>
<evidence type="ECO:0000313" key="7">
    <source>
        <dbReference type="Proteomes" id="UP000037685"/>
    </source>
</evidence>
<sequence length="423" mass="44915">MNPVRFIQAKRDGLAHAKEEMAAFLLGYLRDEVPDYQVSAWLMAVFFRGLSQEETLWLTEIMAHSGKVLDLSHLPHPVDKHSSGGVGDKTTLVVAPILAASGCTVAKMSGRGLAHTGGTIDKLESIPGWRGEMTEAEFLERARKVGLVIAAQSQELAPLDGKLYALRDVTATVESLPLIASSIMSKKLAAGARSIVLDVKVGKGAFMKTLEAARALAEAMVAIGKGASRRVRAVLTSMEAPLGQAVGNALEVREAILALKGEGPEDLLQVALTLAEEALKLEGLDPGLARRALEEGRALEKFRAFLEAQGGDPRVVEDLSLLPLGEELALLSQEEGVVQEVDALKVGLAVLALGGGRRKKGEAIDHGVGVHLLKKPGDRVERGEALALVYHRNRGLEEALGLLGEAFRLGESASPSPLVLGMV</sequence>
<dbReference type="Proteomes" id="UP000037685">
    <property type="component" value="Unassembled WGS sequence"/>
</dbReference>
<comment type="caution">
    <text evidence="6">The sequence shown here is derived from an EMBL/GenBank/DDBJ whole genome shotgun (WGS) entry which is preliminary data.</text>
</comment>
<dbReference type="InterPro" id="IPR018090">
    <property type="entry name" value="Pyrmidine_PPas_bac/euk"/>
</dbReference>
<dbReference type="PATRIC" id="fig|271.14.peg.951"/>
<evidence type="ECO:0000256" key="3">
    <source>
        <dbReference type="ARBA" id="ARBA00022676"/>
    </source>
</evidence>
<dbReference type="Pfam" id="PF02885">
    <property type="entry name" value="Glycos_trans_3N"/>
    <property type="match status" value="1"/>
</dbReference>
<evidence type="ECO:0000256" key="1">
    <source>
        <dbReference type="ARBA" id="ARBA00006915"/>
    </source>
</evidence>
<dbReference type="PANTHER" id="PTHR10515:SF0">
    <property type="entry name" value="THYMIDINE PHOSPHORYLASE"/>
    <property type="match status" value="1"/>
</dbReference>
<organism evidence="6 7">
    <name type="scientific">Thermus aquaticus</name>
    <dbReference type="NCBI Taxonomy" id="271"/>
    <lineage>
        <taxon>Bacteria</taxon>
        <taxon>Thermotogati</taxon>
        <taxon>Deinococcota</taxon>
        <taxon>Deinococci</taxon>
        <taxon>Thermales</taxon>
        <taxon>Thermaceae</taxon>
        <taxon>Thermus</taxon>
    </lineage>
</organism>
<dbReference type="GO" id="GO:0006213">
    <property type="term" value="P:pyrimidine nucleoside metabolic process"/>
    <property type="evidence" value="ECO:0007669"/>
    <property type="project" value="InterPro"/>
</dbReference>
<dbReference type="InterPro" id="IPR017872">
    <property type="entry name" value="Pyrmidine_PPase_CS"/>
</dbReference>
<dbReference type="GO" id="GO:0009032">
    <property type="term" value="F:thymidine phosphorylase activity"/>
    <property type="evidence" value="ECO:0007669"/>
    <property type="project" value="TreeGrafter"/>
</dbReference>
<dbReference type="GO" id="GO:0006206">
    <property type="term" value="P:pyrimidine nucleobase metabolic process"/>
    <property type="evidence" value="ECO:0007669"/>
    <property type="project" value="InterPro"/>
</dbReference>
<dbReference type="Gene3D" id="3.40.1030.10">
    <property type="entry name" value="Nucleoside phosphorylase/phosphoribosyltransferase catalytic domain"/>
    <property type="match status" value="1"/>
</dbReference>
<dbReference type="PIRSF" id="PIRSF000478">
    <property type="entry name" value="TP_PyNP"/>
    <property type="match status" value="1"/>
</dbReference>
<dbReference type="Pfam" id="PF00591">
    <property type="entry name" value="Glycos_transf_3"/>
    <property type="match status" value="1"/>
</dbReference>
<dbReference type="InterPro" id="IPR000053">
    <property type="entry name" value="Thymidine/pyrmidine_PPase"/>
</dbReference>
<dbReference type="InterPro" id="IPR017459">
    <property type="entry name" value="Glycosyl_Trfase_fam3_N_dom"/>
</dbReference>
<dbReference type="InterPro" id="IPR000312">
    <property type="entry name" value="Glycosyl_Trfase_fam3"/>
</dbReference>
<dbReference type="EMBL" id="LHCI01000106">
    <property type="protein sequence ID" value="KOX89697.1"/>
    <property type="molecule type" value="Genomic_DNA"/>
</dbReference>
<evidence type="ECO:0000256" key="2">
    <source>
        <dbReference type="ARBA" id="ARBA00011738"/>
    </source>
</evidence>
<dbReference type="PROSITE" id="PS00647">
    <property type="entry name" value="THYMID_PHOSPHORYLASE"/>
    <property type="match status" value="1"/>
</dbReference>
<dbReference type="FunFam" id="3.40.1030.10:FF:000003">
    <property type="entry name" value="Pyrimidine-nucleoside phosphorylase"/>
    <property type="match status" value="1"/>
</dbReference>
<dbReference type="EC" id="2.4.2.2" evidence="6"/>
<dbReference type="RefSeq" id="WP_053767466.1">
    <property type="nucleotide sequence ID" value="NZ_LHCI01000106.1"/>
</dbReference>
<gene>
    <name evidence="6" type="primary">pdp</name>
    <name evidence="6" type="ORF">BVI061214_00876</name>
</gene>
<dbReference type="SMART" id="SM00941">
    <property type="entry name" value="PYNP_C"/>
    <property type="match status" value="1"/>
</dbReference>
<dbReference type="InterPro" id="IPR036320">
    <property type="entry name" value="Glycosyl_Trfase_fam3_N_dom_sf"/>
</dbReference>
<evidence type="ECO:0000256" key="4">
    <source>
        <dbReference type="ARBA" id="ARBA00022679"/>
    </source>
</evidence>
<dbReference type="GO" id="GO:0004645">
    <property type="term" value="F:1,4-alpha-oligoglucan phosphorylase activity"/>
    <property type="evidence" value="ECO:0007669"/>
    <property type="project" value="InterPro"/>
</dbReference>
<keyword evidence="4 6" id="KW-0808">Transferase</keyword>
<comment type="subunit">
    <text evidence="2">Homodimer.</text>
</comment>
<dbReference type="SUPFAM" id="SSF54680">
    <property type="entry name" value="Pyrimidine nucleoside phosphorylase C-terminal domain"/>
    <property type="match status" value="1"/>
</dbReference>
<feature type="domain" description="Pyrimidine nucleoside phosphorylase C-terminal" evidence="5">
    <location>
        <begin position="337"/>
        <end position="410"/>
    </location>
</feature>
<reference evidence="7" key="1">
    <citation type="submission" date="2015-07" db="EMBL/GenBank/DDBJ databases">
        <authorList>
            <person name="Zylicz-Stachula A."/>
            <person name="Jezewska-Frackowiak J."/>
            <person name="Czajkowska E."/>
            <person name="Skowron P.M."/>
        </authorList>
    </citation>
    <scope>NUCLEOTIDE SEQUENCE [LARGE SCALE GENOMIC DNA]</scope>
    <source>
        <strain evidence="7">ATCC 25104 / DSM 625 / JCM 10724 / NBRC 103206 / NCIMB 11243 / YT-1</strain>
    </source>
</reference>
<dbReference type="SUPFAM" id="SSF47648">
    <property type="entry name" value="Nucleoside phosphorylase/phosphoribosyltransferase N-terminal domain"/>
    <property type="match status" value="1"/>
</dbReference>
<keyword evidence="3 6" id="KW-0328">Glycosyltransferase</keyword>
<proteinExistence type="inferred from homology"/>
<dbReference type="GO" id="GO:0005829">
    <property type="term" value="C:cytosol"/>
    <property type="evidence" value="ECO:0007669"/>
    <property type="project" value="TreeGrafter"/>
</dbReference>
<name>A0A0M9AD92_THEAQ</name>
<protein>
    <submittedName>
        <fullName evidence="6">Pyrimidine-nucleoside phosphorylase</fullName>
        <ecNumber evidence="6">2.4.2.2</ecNumber>
    </submittedName>
</protein>
<dbReference type="AlphaFoldDB" id="A0A0M9AD92"/>
<dbReference type="InterPro" id="IPR035902">
    <property type="entry name" value="Nuc_phospho_transferase"/>
</dbReference>
<comment type="similarity">
    <text evidence="1">Belongs to the thymidine/pyrimidine-nucleoside phosphorylase family.</text>
</comment>
<evidence type="ECO:0000259" key="5">
    <source>
        <dbReference type="SMART" id="SM00941"/>
    </source>
</evidence>
<accession>A0A0M9AD92</accession>
<dbReference type="NCBIfam" id="NF004490">
    <property type="entry name" value="PRK05820.1"/>
    <property type="match status" value="1"/>
</dbReference>
<dbReference type="SMR" id="A0A0M9AD92"/>
<dbReference type="Pfam" id="PF07831">
    <property type="entry name" value="PYNP_C"/>
    <property type="match status" value="1"/>
</dbReference>